<protein>
    <submittedName>
        <fullName evidence="2">Uncharacterized protein</fullName>
    </submittedName>
</protein>
<name>A0A2N5V195_9BASI</name>
<feature type="region of interest" description="Disordered" evidence="1">
    <location>
        <begin position="132"/>
        <end position="181"/>
    </location>
</feature>
<organism evidence="2 3">
    <name type="scientific">Puccinia coronata f. sp. avenae</name>
    <dbReference type="NCBI Taxonomy" id="200324"/>
    <lineage>
        <taxon>Eukaryota</taxon>
        <taxon>Fungi</taxon>
        <taxon>Dikarya</taxon>
        <taxon>Basidiomycota</taxon>
        <taxon>Pucciniomycotina</taxon>
        <taxon>Pucciniomycetes</taxon>
        <taxon>Pucciniales</taxon>
        <taxon>Pucciniaceae</taxon>
        <taxon>Puccinia</taxon>
    </lineage>
</organism>
<sequence length="205" mass="23150">MGRYQRPSKPNTSLTLYPSNNTLLIPARTPSNQAATHHTKRQSVNRTSTDERHYTGLPWGGEWSQLYAQWSRNYQSFMAALPDLYQMPTIYGQETLCFPDISKWKNKLKLEEVSEAQQRDKVKFIDNPYIAGRQKEHLDPHTGLEKPSQQKKANSNGTMNSPANGEGEKPRGTMTTAIVMIDKTTGMIKTTAEDLKTPIPNPQTA</sequence>
<evidence type="ECO:0000313" key="3">
    <source>
        <dbReference type="Proteomes" id="UP000235392"/>
    </source>
</evidence>
<gene>
    <name evidence="2" type="ORF">PCASD_08267</name>
</gene>
<feature type="compositionally biased region" description="Polar residues" evidence="1">
    <location>
        <begin position="150"/>
        <end position="163"/>
    </location>
</feature>
<feature type="compositionally biased region" description="Basic and acidic residues" evidence="1">
    <location>
        <begin position="133"/>
        <end position="144"/>
    </location>
</feature>
<proteinExistence type="predicted"/>
<comment type="caution">
    <text evidence="2">The sequence shown here is derived from an EMBL/GenBank/DDBJ whole genome shotgun (WGS) entry which is preliminary data.</text>
</comment>
<feature type="region of interest" description="Disordered" evidence="1">
    <location>
        <begin position="29"/>
        <end position="51"/>
    </location>
</feature>
<dbReference type="AlphaFoldDB" id="A0A2N5V195"/>
<accession>A0A2N5V195</accession>
<reference evidence="2 3" key="1">
    <citation type="submission" date="2017-11" db="EMBL/GenBank/DDBJ databases">
        <title>De novo assembly and phasing of dikaryotic genomes from two isolates of Puccinia coronata f. sp. avenae, the causal agent of oat crown rust.</title>
        <authorList>
            <person name="Miller M.E."/>
            <person name="Zhang Y."/>
            <person name="Omidvar V."/>
            <person name="Sperschneider J."/>
            <person name="Schwessinger B."/>
            <person name="Raley C."/>
            <person name="Palmer J.M."/>
            <person name="Garnica D."/>
            <person name="Upadhyaya N."/>
            <person name="Rathjen J."/>
            <person name="Taylor J.M."/>
            <person name="Park R.F."/>
            <person name="Dodds P.N."/>
            <person name="Hirsch C.D."/>
            <person name="Kianian S.F."/>
            <person name="Figueroa M."/>
        </authorList>
    </citation>
    <scope>NUCLEOTIDE SEQUENCE [LARGE SCALE GENOMIC DNA]</scope>
    <source>
        <strain evidence="2">12SD80</strain>
    </source>
</reference>
<evidence type="ECO:0000313" key="2">
    <source>
        <dbReference type="EMBL" id="PLW43676.1"/>
    </source>
</evidence>
<dbReference type="EMBL" id="PGCI01000065">
    <property type="protein sequence ID" value="PLW43676.1"/>
    <property type="molecule type" value="Genomic_DNA"/>
</dbReference>
<dbReference type="Proteomes" id="UP000235392">
    <property type="component" value="Unassembled WGS sequence"/>
</dbReference>
<evidence type="ECO:0000256" key="1">
    <source>
        <dbReference type="SAM" id="MobiDB-lite"/>
    </source>
</evidence>